<dbReference type="Pfam" id="PF00126">
    <property type="entry name" value="HTH_1"/>
    <property type="match status" value="1"/>
</dbReference>
<dbReference type="GO" id="GO:0003700">
    <property type="term" value="F:DNA-binding transcription factor activity"/>
    <property type="evidence" value="ECO:0007669"/>
    <property type="project" value="InterPro"/>
</dbReference>
<evidence type="ECO:0000256" key="3">
    <source>
        <dbReference type="ARBA" id="ARBA00023125"/>
    </source>
</evidence>
<evidence type="ECO:0000259" key="5">
    <source>
        <dbReference type="PROSITE" id="PS50931"/>
    </source>
</evidence>
<evidence type="ECO:0000313" key="6">
    <source>
        <dbReference type="EMBL" id="QTD49065.1"/>
    </source>
</evidence>
<dbReference type="PANTHER" id="PTHR30537:SF5">
    <property type="entry name" value="HTH-TYPE TRANSCRIPTIONAL ACTIVATOR TTDR-RELATED"/>
    <property type="match status" value="1"/>
</dbReference>
<dbReference type="InterPro" id="IPR000847">
    <property type="entry name" value="LysR_HTH_N"/>
</dbReference>
<evidence type="ECO:0000256" key="2">
    <source>
        <dbReference type="ARBA" id="ARBA00023015"/>
    </source>
</evidence>
<comment type="similarity">
    <text evidence="1">Belongs to the LysR transcriptional regulatory family.</text>
</comment>
<evidence type="ECO:0000313" key="7">
    <source>
        <dbReference type="Proteomes" id="UP000663929"/>
    </source>
</evidence>
<dbReference type="EMBL" id="CP071793">
    <property type="protein sequence ID" value="QTD49065.1"/>
    <property type="molecule type" value="Genomic_DNA"/>
</dbReference>
<organism evidence="6 7">
    <name type="scientific">Sulfidibacter corallicola</name>
    <dbReference type="NCBI Taxonomy" id="2818388"/>
    <lineage>
        <taxon>Bacteria</taxon>
        <taxon>Pseudomonadati</taxon>
        <taxon>Acidobacteriota</taxon>
        <taxon>Holophagae</taxon>
        <taxon>Acanthopleuribacterales</taxon>
        <taxon>Acanthopleuribacteraceae</taxon>
        <taxon>Sulfidibacter</taxon>
    </lineage>
</organism>
<keyword evidence="3" id="KW-0238">DNA-binding</keyword>
<dbReference type="Gene3D" id="1.10.10.10">
    <property type="entry name" value="Winged helix-like DNA-binding domain superfamily/Winged helix DNA-binding domain"/>
    <property type="match status" value="1"/>
</dbReference>
<dbReference type="GO" id="GO:0043565">
    <property type="term" value="F:sequence-specific DNA binding"/>
    <property type="evidence" value="ECO:0007669"/>
    <property type="project" value="TreeGrafter"/>
</dbReference>
<protein>
    <submittedName>
        <fullName evidence="6">LysR family transcriptional regulator</fullName>
    </submittedName>
</protein>
<sequence length="300" mass="33448">MRDLNDMIVFAKVVEAGGFSAAGRLLQLPTSNISRRVARLEVSLDARLLERTTRRMRLTELGRIYYEHCRRIMEEADQAEQSVSMHRGTPMGLLRVSASVTTGIHLISPLLTEYLEAYPEVKVDLNLTNRRVDLIEEGFDVVIRVGSLPDSNLTAKYLGETNLYLWAAPGIMGELGVPEVPADLARFQVLCMSDSGFSASWTLEGPAGTETVPLQPRAFVNDFTAMRQLLLDGAGIGFLPGYMCTEMEERGHLVRVLPEWHLPPVVFHALFTGQRGAVPKVRTFLDLIVRKLHPEKACET</sequence>
<dbReference type="RefSeq" id="WP_237378711.1">
    <property type="nucleotide sequence ID" value="NZ_CP071793.1"/>
</dbReference>
<dbReference type="FunFam" id="1.10.10.10:FF:000001">
    <property type="entry name" value="LysR family transcriptional regulator"/>
    <property type="match status" value="1"/>
</dbReference>
<dbReference type="SUPFAM" id="SSF46785">
    <property type="entry name" value="Winged helix' DNA-binding domain"/>
    <property type="match status" value="1"/>
</dbReference>
<dbReference type="InterPro" id="IPR036390">
    <property type="entry name" value="WH_DNA-bd_sf"/>
</dbReference>
<keyword evidence="2" id="KW-0805">Transcription regulation</keyword>
<dbReference type="Gene3D" id="3.40.190.290">
    <property type="match status" value="1"/>
</dbReference>
<dbReference type="GO" id="GO:0006351">
    <property type="term" value="P:DNA-templated transcription"/>
    <property type="evidence" value="ECO:0007669"/>
    <property type="project" value="TreeGrafter"/>
</dbReference>
<name>A0A8A4TRA9_SULCO</name>
<accession>A0A8A4TRA9</accession>
<evidence type="ECO:0000256" key="1">
    <source>
        <dbReference type="ARBA" id="ARBA00009437"/>
    </source>
</evidence>
<keyword evidence="7" id="KW-1185">Reference proteome</keyword>
<dbReference type="InterPro" id="IPR005119">
    <property type="entry name" value="LysR_subst-bd"/>
</dbReference>
<dbReference type="InterPro" id="IPR058163">
    <property type="entry name" value="LysR-type_TF_proteobact-type"/>
</dbReference>
<dbReference type="SUPFAM" id="SSF53850">
    <property type="entry name" value="Periplasmic binding protein-like II"/>
    <property type="match status" value="1"/>
</dbReference>
<reference evidence="6" key="1">
    <citation type="submission" date="2021-03" db="EMBL/GenBank/DDBJ databases">
        <title>Acanthopleuribacteraceae sp. M133.</title>
        <authorList>
            <person name="Wang G."/>
        </authorList>
    </citation>
    <scope>NUCLEOTIDE SEQUENCE</scope>
    <source>
        <strain evidence="6">M133</strain>
    </source>
</reference>
<proteinExistence type="inferred from homology"/>
<evidence type="ECO:0000256" key="4">
    <source>
        <dbReference type="ARBA" id="ARBA00023163"/>
    </source>
</evidence>
<feature type="domain" description="HTH lysR-type" evidence="5">
    <location>
        <begin position="1"/>
        <end position="59"/>
    </location>
</feature>
<gene>
    <name evidence="6" type="ORF">J3U87_26055</name>
</gene>
<dbReference type="PROSITE" id="PS50931">
    <property type="entry name" value="HTH_LYSR"/>
    <property type="match status" value="1"/>
</dbReference>
<dbReference type="CDD" id="cd08422">
    <property type="entry name" value="PBP2_CrgA_like"/>
    <property type="match status" value="1"/>
</dbReference>
<dbReference type="AlphaFoldDB" id="A0A8A4TRA9"/>
<dbReference type="KEGG" id="scor:J3U87_26055"/>
<dbReference type="PANTHER" id="PTHR30537">
    <property type="entry name" value="HTH-TYPE TRANSCRIPTIONAL REGULATOR"/>
    <property type="match status" value="1"/>
</dbReference>
<keyword evidence="4" id="KW-0804">Transcription</keyword>
<dbReference type="InterPro" id="IPR036388">
    <property type="entry name" value="WH-like_DNA-bd_sf"/>
</dbReference>
<dbReference type="Pfam" id="PF03466">
    <property type="entry name" value="LysR_substrate"/>
    <property type="match status" value="1"/>
</dbReference>
<dbReference type="Proteomes" id="UP000663929">
    <property type="component" value="Chromosome"/>
</dbReference>